<keyword evidence="10" id="KW-1185">Reference proteome</keyword>
<dbReference type="Gene3D" id="2.40.50.100">
    <property type="match status" value="1"/>
</dbReference>
<protein>
    <submittedName>
        <fullName evidence="9">Efflux RND transporter periplasmic adaptor subunit</fullName>
    </submittedName>
</protein>
<dbReference type="Pfam" id="PF25944">
    <property type="entry name" value="Beta-barrel_RND"/>
    <property type="match status" value="1"/>
</dbReference>
<dbReference type="Pfam" id="PF25917">
    <property type="entry name" value="BSH_RND"/>
    <property type="match status" value="1"/>
</dbReference>
<keyword evidence="4" id="KW-0732">Signal</keyword>
<proteinExistence type="inferred from homology"/>
<name>A0ABS1WYJ3_9GAMM</name>
<feature type="domain" description="Multidrug resistance protein MdtA-like alpha-helical hairpin" evidence="5">
    <location>
        <begin position="100"/>
        <end position="166"/>
    </location>
</feature>
<dbReference type="EMBL" id="JAEVLS010000003">
    <property type="protein sequence ID" value="MBM0106040.1"/>
    <property type="molecule type" value="Genomic_DNA"/>
</dbReference>
<dbReference type="Pfam" id="PF25876">
    <property type="entry name" value="HH_MFP_RND"/>
    <property type="match status" value="1"/>
</dbReference>
<evidence type="ECO:0000256" key="4">
    <source>
        <dbReference type="SAM" id="SignalP"/>
    </source>
</evidence>
<dbReference type="Gene3D" id="2.40.420.20">
    <property type="match status" value="1"/>
</dbReference>
<evidence type="ECO:0000259" key="6">
    <source>
        <dbReference type="Pfam" id="PF25917"/>
    </source>
</evidence>
<comment type="caution">
    <text evidence="9">The sequence shown here is derived from an EMBL/GenBank/DDBJ whole genome shotgun (WGS) entry which is preliminary data.</text>
</comment>
<feature type="domain" description="Multidrug resistance protein MdtA-like barrel-sandwich hybrid" evidence="6">
    <location>
        <begin position="56"/>
        <end position="198"/>
    </location>
</feature>
<keyword evidence="3" id="KW-0175">Coiled coil</keyword>
<organism evidence="9 10">
    <name type="scientific">Steroidobacter gossypii</name>
    <dbReference type="NCBI Taxonomy" id="2805490"/>
    <lineage>
        <taxon>Bacteria</taxon>
        <taxon>Pseudomonadati</taxon>
        <taxon>Pseudomonadota</taxon>
        <taxon>Gammaproteobacteria</taxon>
        <taxon>Steroidobacterales</taxon>
        <taxon>Steroidobacteraceae</taxon>
        <taxon>Steroidobacter</taxon>
    </lineage>
</organism>
<dbReference type="Pfam" id="PF25967">
    <property type="entry name" value="RND-MFP_C"/>
    <property type="match status" value="1"/>
</dbReference>
<dbReference type="PROSITE" id="PS51257">
    <property type="entry name" value="PROKAR_LIPOPROTEIN"/>
    <property type="match status" value="1"/>
</dbReference>
<dbReference type="Gene3D" id="2.40.30.170">
    <property type="match status" value="1"/>
</dbReference>
<dbReference type="InterPro" id="IPR058627">
    <property type="entry name" value="MdtA-like_C"/>
</dbReference>
<dbReference type="SUPFAM" id="SSF111369">
    <property type="entry name" value="HlyD-like secretion proteins"/>
    <property type="match status" value="1"/>
</dbReference>
<accession>A0ABS1WYJ3</accession>
<dbReference type="NCBIfam" id="TIGR01730">
    <property type="entry name" value="RND_mfp"/>
    <property type="match status" value="1"/>
</dbReference>
<dbReference type="RefSeq" id="WP_203168110.1">
    <property type="nucleotide sequence ID" value="NZ_JAEVLS010000003.1"/>
</dbReference>
<evidence type="ECO:0000259" key="7">
    <source>
        <dbReference type="Pfam" id="PF25944"/>
    </source>
</evidence>
<evidence type="ECO:0000313" key="10">
    <source>
        <dbReference type="Proteomes" id="UP000661077"/>
    </source>
</evidence>
<feature type="chain" id="PRO_5047328960" evidence="4">
    <location>
        <begin position="24"/>
        <end position="383"/>
    </location>
</feature>
<dbReference type="PANTHER" id="PTHR30158">
    <property type="entry name" value="ACRA/E-RELATED COMPONENT OF DRUG EFFLUX TRANSPORTER"/>
    <property type="match status" value="1"/>
</dbReference>
<feature type="domain" description="Multidrug resistance protein MdtA-like C-terminal permuted SH3" evidence="8">
    <location>
        <begin position="301"/>
        <end position="358"/>
    </location>
</feature>
<comment type="similarity">
    <text evidence="2">Belongs to the membrane fusion protein (MFP) (TC 8.A.1) family.</text>
</comment>
<dbReference type="InterPro" id="IPR006143">
    <property type="entry name" value="RND_pump_MFP"/>
</dbReference>
<reference evidence="9 10" key="1">
    <citation type="journal article" date="2021" name="Int. J. Syst. Evol. Microbiol.">
        <title>Steroidobacter gossypii sp. nov., isolated from soil of cotton cropping field.</title>
        <authorList>
            <person name="Huang R."/>
            <person name="Yang S."/>
            <person name="Zhen C."/>
            <person name="Liu W."/>
        </authorList>
    </citation>
    <scope>NUCLEOTIDE SEQUENCE [LARGE SCALE GENOMIC DNA]</scope>
    <source>
        <strain evidence="9 10">S1-65</strain>
    </source>
</reference>
<gene>
    <name evidence="9" type="ORF">JM946_15005</name>
</gene>
<comment type="subcellular location">
    <subcellularLocation>
        <location evidence="1">Cell inner membrane</location>
        <topology evidence="1">Lipid-anchor</topology>
    </subcellularLocation>
</comment>
<evidence type="ECO:0000256" key="2">
    <source>
        <dbReference type="ARBA" id="ARBA00009477"/>
    </source>
</evidence>
<evidence type="ECO:0000313" key="9">
    <source>
        <dbReference type="EMBL" id="MBM0106040.1"/>
    </source>
</evidence>
<dbReference type="Gene3D" id="1.10.287.470">
    <property type="entry name" value="Helix hairpin bin"/>
    <property type="match status" value="1"/>
</dbReference>
<feature type="domain" description="Multidrug resistance protein MdtA-like beta-barrel" evidence="7">
    <location>
        <begin position="203"/>
        <end position="293"/>
    </location>
</feature>
<evidence type="ECO:0000256" key="1">
    <source>
        <dbReference type="ARBA" id="ARBA00004519"/>
    </source>
</evidence>
<evidence type="ECO:0000256" key="3">
    <source>
        <dbReference type="SAM" id="Coils"/>
    </source>
</evidence>
<feature type="coiled-coil region" evidence="3">
    <location>
        <begin position="135"/>
        <end position="162"/>
    </location>
</feature>
<evidence type="ECO:0000259" key="5">
    <source>
        <dbReference type="Pfam" id="PF25876"/>
    </source>
</evidence>
<evidence type="ECO:0000259" key="8">
    <source>
        <dbReference type="Pfam" id="PF25967"/>
    </source>
</evidence>
<feature type="signal peptide" evidence="4">
    <location>
        <begin position="1"/>
        <end position="23"/>
    </location>
</feature>
<dbReference type="InterPro" id="IPR058624">
    <property type="entry name" value="MdtA-like_HH"/>
</dbReference>
<dbReference type="PANTHER" id="PTHR30158:SF3">
    <property type="entry name" value="MULTIDRUG EFFLUX PUMP SUBUNIT ACRA-RELATED"/>
    <property type="match status" value="1"/>
</dbReference>
<sequence length="383" mass="40782">MLQQARRSGVACFVLLAACGGNAPPTPPPPEVQVVVAQAQSLENITEVPGRVQAVRTAQVRARVDGIVERRLYNEGSDVKAGQTLFLIDPRELRASVSAVEAALTRALATAANAKQDVERYKGLVQEQAISQQEFDAALARLRTAEADVAQTQAQLESARLNLSYTTVTAPIAGRAGRAQVTEGALVSASAATLLTTIEQLDPVFVNFSQSSAYLLSIRREMAAGTLKVPELGKVAVTLLLEDGTPYKHPGHLDFLDLSIDQATGTAAIRAEFPNPDRILLPGQFVRARIEVGVRPHGFAIPQRAVQLTPSGANVLVVGEDDTVAARPIKLGTQQGDQWVVLEGLESGDRVIVEGLQKVQPGARVRIAPANQPADKAAQPTER</sequence>
<dbReference type="InterPro" id="IPR058626">
    <property type="entry name" value="MdtA-like_b-barrel"/>
</dbReference>
<dbReference type="InterPro" id="IPR058625">
    <property type="entry name" value="MdtA-like_BSH"/>
</dbReference>
<dbReference type="Proteomes" id="UP000661077">
    <property type="component" value="Unassembled WGS sequence"/>
</dbReference>